<evidence type="ECO:0000259" key="7">
    <source>
        <dbReference type="SMART" id="SM00859"/>
    </source>
</evidence>
<feature type="domain" description="Semialdehyde dehydrogenase NAD-binding" evidence="7">
    <location>
        <begin position="2"/>
        <end position="141"/>
    </location>
</feature>
<keyword evidence="9" id="KW-1185">Reference proteome</keyword>
<dbReference type="EC" id="1.2.1.38" evidence="5"/>
<dbReference type="PANTHER" id="PTHR32338">
    <property type="entry name" value="N-ACETYL-GAMMA-GLUTAMYL-PHOSPHATE REDUCTASE, CHLOROPLASTIC-RELATED-RELATED"/>
    <property type="match status" value="1"/>
</dbReference>
<dbReference type="Proteomes" id="UP001197974">
    <property type="component" value="Chromosome"/>
</dbReference>
<dbReference type="EMBL" id="CP129013">
    <property type="protein sequence ID" value="WLR42929.1"/>
    <property type="molecule type" value="Genomic_DNA"/>
</dbReference>
<comment type="function">
    <text evidence="5">Catalyzes the NADPH-dependent reduction of N-acetyl-5-glutamyl phosphate to yield N-acetyl-L-glutamate 5-semialdehyde.</text>
</comment>
<feature type="active site" evidence="5 6">
    <location>
        <position position="149"/>
    </location>
</feature>
<dbReference type="PANTHER" id="PTHR32338:SF10">
    <property type="entry name" value="N-ACETYL-GAMMA-GLUTAMYL-PHOSPHATE REDUCTASE, CHLOROPLASTIC-RELATED"/>
    <property type="match status" value="1"/>
</dbReference>
<dbReference type="NCBIfam" id="TIGR01850">
    <property type="entry name" value="argC"/>
    <property type="match status" value="1"/>
</dbReference>
<keyword evidence="2 5" id="KW-0028">Amino-acid biosynthesis</keyword>
<dbReference type="Gene3D" id="3.30.360.10">
    <property type="entry name" value="Dihydrodipicolinate Reductase, domain 2"/>
    <property type="match status" value="1"/>
</dbReference>
<dbReference type="CDD" id="cd23934">
    <property type="entry name" value="AGPR_1_C"/>
    <property type="match status" value="1"/>
</dbReference>
<evidence type="ECO:0000256" key="5">
    <source>
        <dbReference type="HAMAP-Rule" id="MF_00150"/>
    </source>
</evidence>
<dbReference type="GO" id="GO:0003942">
    <property type="term" value="F:N-acetyl-gamma-glutamyl-phosphate reductase activity"/>
    <property type="evidence" value="ECO:0007669"/>
    <property type="project" value="UniProtKB-EC"/>
</dbReference>
<comment type="subcellular location">
    <subcellularLocation>
        <location evidence="5">Cytoplasm</location>
    </subcellularLocation>
</comment>
<gene>
    <name evidence="5 8" type="primary">argC</name>
    <name evidence="8" type="ORF">LC087_01480</name>
</gene>
<dbReference type="InterPro" id="IPR000706">
    <property type="entry name" value="AGPR_type-1"/>
</dbReference>
<protein>
    <recommendedName>
        <fullName evidence="5">N-acetyl-gamma-glutamyl-phosphate reductase</fullName>
        <shortName evidence="5">AGPR</shortName>
        <ecNumber evidence="5">1.2.1.38</ecNumber>
    </recommendedName>
    <alternativeName>
        <fullName evidence="5">N-acetyl-glutamate semialdehyde dehydrogenase</fullName>
        <shortName evidence="5">NAGSA dehydrogenase</shortName>
    </alternativeName>
</protein>
<dbReference type="HAMAP" id="MF_00150">
    <property type="entry name" value="ArgC_type1"/>
    <property type="match status" value="1"/>
</dbReference>
<dbReference type="Pfam" id="PF22698">
    <property type="entry name" value="Semialdhyde_dhC_1"/>
    <property type="match status" value="1"/>
</dbReference>
<organism evidence="8 9">
    <name type="scientific">Bacillus carboniphilus</name>
    <dbReference type="NCBI Taxonomy" id="86663"/>
    <lineage>
        <taxon>Bacteria</taxon>
        <taxon>Bacillati</taxon>
        <taxon>Bacillota</taxon>
        <taxon>Bacilli</taxon>
        <taxon>Bacillales</taxon>
        <taxon>Bacillaceae</taxon>
        <taxon>Bacillus</taxon>
    </lineage>
</organism>
<dbReference type="Pfam" id="PF01118">
    <property type="entry name" value="Semialdhyde_dh"/>
    <property type="match status" value="1"/>
</dbReference>
<evidence type="ECO:0000313" key="8">
    <source>
        <dbReference type="EMBL" id="WLR42929.1"/>
    </source>
</evidence>
<dbReference type="CDD" id="cd17895">
    <property type="entry name" value="AGPR_1_N"/>
    <property type="match status" value="1"/>
</dbReference>
<evidence type="ECO:0000256" key="6">
    <source>
        <dbReference type="PROSITE-ProRule" id="PRU10010"/>
    </source>
</evidence>
<dbReference type="SUPFAM" id="SSF55347">
    <property type="entry name" value="Glyceraldehyde-3-phosphate dehydrogenase-like, C-terminal domain"/>
    <property type="match status" value="1"/>
</dbReference>
<dbReference type="RefSeq" id="WP_226538737.1">
    <property type="nucleotide sequence ID" value="NZ_CP129013.1"/>
</dbReference>
<dbReference type="InterPro" id="IPR050085">
    <property type="entry name" value="AGPR"/>
</dbReference>
<dbReference type="PROSITE" id="PS01224">
    <property type="entry name" value="ARGC"/>
    <property type="match status" value="1"/>
</dbReference>
<evidence type="ECO:0000256" key="4">
    <source>
        <dbReference type="ARBA" id="ARBA00023002"/>
    </source>
</evidence>
<keyword evidence="4 5" id="KW-0560">Oxidoreductase</keyword>
<keyword evidence="5" id="KW-0963">Cytoplasm</keyword>
<dbReference type="SMART" id="SM00859">
    <property type="entry name" value="Semialdhyde_dh"/>
    <property type="match status" value="1"/>
</dbReference>
<dbReference type="InterPro" id="IPR058924">
    <property type="entry name" value="AGPR_dimerisation_dom"/>
</dbReference>
<name>A0ABY9JVW2_9BACI</name>
<evidence type="ECO:0000256" key="2">
    <source>
        <dbReference type="ARBA" id="ARBA00022605"/>
    </source>
</evidence>
<comment type="catalytic activity">
    <reaction evidence="5">
        <text>N-acetyl-L-glutamate 5-semialdehyde + phosphate + NADP(+) = N-acetyl-L-glutamyl 5-phosphate + NADPH + H(+)</text>
        <dbReference type="Rhea" id="RHEA:21588"/>
        <dbReference type="ChEBI" id="CHEBI:15378"/>
        <dbReference type="ChEBI" id="CHEBI:29123"/>
        <dbReference type="ChEBI" id="CHEBI:43474"/>
        <dbReference type="ChEBI" id="CHEBI:57783"/>
        <dbReference type="ChEBI" id="CHEBI:57936"/>
        <dbReference type="ChEBI" id="CHEBI:58349"/>
        <dbReference type="EC" id="1.2.1.38"/>
    </reaction>
</comment>
<comment type="similarity">
    <text evidence="5">Belongs to the NAGSA dehydrogenase family. Type 1 subfamily.</text>
</comment>
<dbReference type="InterPro" id="IPR000534">
    <property type="entry name" value="Semialdehyde_DH_NAD-bd"/>
</dbReference>
<keyword evidence="1 5" id="KW-0055">Arginine biosynthesis</keyword>
<evidence type="ECO:0000313" key="9">
    <source>
        <dbReference type="Proteomes" id="UP001197974"/>
    </source>
</evidence>
<reference evidence="8 9" key="1">
    <citation type="submission" date="2023-06" db="EMBL/GenBank/DDBJ databases">
        <title>Five Gram-positive bacteria isolated from mangrove sediments in Shenzhen, Guangdong, China.</title>
        <authorList>
            <person name="Yu S."/>
            <person name="Zheng W."/>
            <person name="Huang Y."/>
        </authorList>
    </citation>
    <scope>NUCLEOTIDE SEQUENCE [LARGE SCALE GENOMIC DNA]</scope>
    <source>
        <strain evidence="8 9">SaN35-3</strain>
    </source>
</reference>
<sequence>MKVGIIGATGYGGIEVYRFLQKHKNVHSCKLLTTSQQDIPYANVYPHLHGISDENLNLVNEEKLKEELDVIFLATPSGVSTNLTPRLINGKAKIIDLSGDLRIKNQEQYESYYQKKYPPKEVIDQAVYGLSEVNREAIKDADLIANPGCYPTASLLGLYPLVNEGLIRPSSIIIDAKSGLSGAGKTPSLVSSFTESNENLRIYKVHEHQHTPEIEQLLQSVNDQVGPITFSTHLIPMTRGIMSTIYVELHEAQKTNRLKELYQSYYSQEPFIRIRKEGQFPSTKEVAGTNYCDISLKYDPRSNRLLIVSVIDNLVKGAAGQAVQNMNLMFGIEETEGLVDTPIYP</sequence>
<dbReference type="SUPFAM" id="SSF51735">
    <property type="entry name" value="NAD(P)-binding Rossmann-fold domains"/>
    <property type="match status" value="1"/>
</dbReference>
<evidence type="ECO:0000256" key="1">
    <source>
        <dbReference type="ARBA" id="ARBA00022571"/>
    </source>
</evidence>
<proteinExistence type="inferred from homology"/>
<evidence type="ECO:0000256" key="3">
    <source>
        <dbReference type="ARBA" id="ARBA00022857"/>
    </source>
</evidence>
<dbReference type="InterPro" id="IPR036291">
    <property type="entry name" value="NAD(P)-bd_dom_sf"/>
</dbReference>
<keyword evidence="3 5" id="KW-0521">NADP</keyword>
<accession>A0ABY9JVW2</accession>
<dbReference type="InterPro" id="IPR023013">
    <property type="entry name" value="AGPR_AS"/>
</dbReference>
<dbReference type="Gene3D" id="3.40.50.720">
    <property type="entry name" value="NAD(P)-binding Rossmann-like Domain"/>
    <property type="match status" value="1"/>
</dbReference>
<comment type="pathway">
    <text evidence="5">Amino-acid biosynthesis; L-arginine biosynthesis; N(2)-acetyl-L-ornithine from L-glutamate: step 3/4.</text>
</comment>